<organism evidence="20 21">
    <name type="scientific">Cherax quadricarinatus</name>
    <name type="common">Australian red claw crayfish</name>
    <dbReference type="NCBI Taxonomy" id="27406"/>
    <lineage>
        <taxon>Eukaryota</taxon>
        <taxon>Metazoa</taxon>
        <taxon>Ecdysozoa</taxon>
        <taxon>Arthropoda</taxon>
        <taxon>Crustacea</taxon>
        <taxon>Multicrustacea</taxon>
        <taxon>Malacostraca</taxon>
        <taxon>Eumalacostraca</taxon>
        <taxon>Eucarida</taxon>
        <taxon>Decapoda</taxon>
        <taxon>Pleocyemata</taxon>
        <taxon>Astacidea</taxon>
        <taxon>Parastacoidea</taxon>
        <taxon>Parastacidae</taxon>
        <taxon>Cherax</taxon>
    </lineage>
</organism>
<dbReference type="AlphaFoldDB" id="A0AAW0X4B3"/>
<dbReference type="InterPro" id="IPR014729">
    <property type="entry name" value="Rossmann-like_a/b/a_fold"/>
</dbReference>
<dbReference type="Gene3D" id="3.40.50.620">
    <property type="entry name" value="HUPs"/>
    <property type="match status" value="1"/>
</dbReference>
<dbReference type="EC" id="6.1.1.17" evidence="3"/>
<dbReference type="InterPro" id="IPR020751">
    <property type="entry name" value="aa-tRNA-synth_I_codon-bd_sub2"/>
</dbReference>
<dbReference type="SUPFAM" id="SSF52374">
    <property type="entry name" value="Nucleotidylyl transferase"/>
    <property type="match status" value="1"/>
</dbReference>
<evidence type="ECO:0000256" key="1">
    <source>
        <dbReference type="ARBA" id="ARBA00004173"/>
    </source>
</evidence>
<comment type="caution">
    <text evidence="20">The sequence shown here is derived from an EMBL/GenBank/DDBJ whole genome shotgun (WGS) entry which is preliminary data.</text>
</comment>
<dbReference type="InterPro" id="IPR049940">
    <property type="entry name" value="GluQ/Sye"/>
</dbReference>
<keyword evidence="6 17" id="KW-0067">ATP-binding</keyword>
<keyword evidence="5 17" id="KW-0547">Nucleotide-binding</keyword>
<dbReference type="FunFam" id="3.40.50.620:FF:000045">
    <property type="entry name" value="Glutamate--tRNA ligase, mitochondrial"/>
    <property type="match status" value="1"/>
</dbReference>
<dbReference type="InterPro" id="IPR020058">
    <property type="entry name" value="Glu/Gln-tRNA-synth_Ib_cat-dom"/>
</dbReference>
<comment type="catalytic activity">
    <reaction evidence="16">
        <text>tRNA(Gln) + L-glutamate + ATP = L-glutamyl-tRNA(Gln) + AMP + diphosphate</text>
        <dbReference type="Rhea" id="RHEA:64612"/>
        <dbReference type="Rhea" id="RHEA-COMP:9662"/>
        <dbReference type="Rhea" id="RHEA-COMP:9684"/>
        <dbReference type="ChEBI" id="CHEBI:29985"/>
        <dbReference type="ChEBI" id="CHEBI:30616"/>
        <dbReference type="ChEBI" id="CHEBI:33019"/>
        <dbReference type="ChEBI" id="CHEBI:78442"/>
        <dbReference type="ChEBI" id="CHEBI:78520"/>
        <dbReference type="ChEBI" id="CHEBI:456215"/>
    </reaction>
    <physiologicalReaction direction="left-to-right" evidence="16">
        <dbReference type="Rhea" id="RHEA:64613"/>
    </physiologicalReaction>
</comment>
<evidence type="ECO:0000256" key="10">
    <source>
        <dbReference type="ARBA" id="ARBA00044054"/>
    </source>
</evidence>
<dbReference type="GO" id="GO:0000049">
    <property type="term" value="F:tRNA binding"/>
    <property type="evidence" value="ECO:0007669"/>
    <property type="project" value="InterPro"/>
</dbReference>
<feature type="non-terminal residue" evidence="20">
    <location>
        <position position="1"/>
    </location>
</feature>
<dbReference type="InterPro" id="IPR008925">
    <property type="entry name" value="aa_tRNA-synth_I_cd-bd_sf"/>
</dbReference>
<dbReference type="EMBL" id="JARKIK010000037">
    <property type="protein sequence ID" value="KAK8739335.1"/>
    <property type="molecule type" value="Genomic_DNA"/>
</dbReference>
<evidence type="ECO:0000259" key="19">
    <source>
        <dbReference type="Pfam" id="PF19269"/>
    </source>
</evidence>
<keyword evidence="7 17" id="KW-0648">Protein biosynthesis</keyword>
<sequence length="533" mass="61173">RSVMAKIFVTLHGMKSLLYKIQGAGHWKRHFASSLQKPCEVRARFAPSPTGNLHLGGLRTALYNFLFAKSNKGKFILRIEDTDQTRLVPHAARKLENMLSWAKIYPDESPVVGGPFGPYVQSQRLSLYNNYVKNLLENGSAYKCFCTNMRLTRLRNDAIRRNEIPRYDNKCRYLSQSKIEELGKNGTPYCIRFKLETITEPYEDLIYGSILSNVADHESDFVIMKTDGYPTYHLANVVDDHLMGITHVLRGVEWQISTPKHLLLYKAFGWSAPLFGHLPLIVNQDGSKLSKRQHDLHIEYYQDQGYFPEAVLNFVTDIGGGFDDREHGVVLSIEDLLEKFNLSRLTKNSCRLDKDKLEQFNQLDLQRRLNSPTDILLLISQLHDLVQKTYGERLSSSTTQAKVLTADYLKRVLIYFEKRIVRLQDLLQPEFAYIWVVPDSIPIEELPAMSCKHAEVLRCVLQVISSISNFNKERIVEEIKDVSRQYGLKIPAIMKLIRMTVTGMKEGPPVGEMLYMLGQDTAVERMKHALTLL</sequence>
<evidence type="ECO:0000256" key="9">
    <source>
        <dbReference type="ARBA" id="ARBA00030865"/>
    </source>
</evidence>
<dbReference type="GO" id="GO:0005739">
    <property type="term" value="C:mitochondrion"/>
    <property type="evidence" value="ECO:0007669"/>
    <property type="project" value="UniProtKB-SubCell"/>
</dbReference>
<dbReference type="SUPFAM" id="SSF48163">
    <property type="entry name" value="An anticodon-binding domain of class I aminoacyl-tRNA synthetases"/>
    <property type="match status" value="1"/>
</dbReference>
<feature type="domain" description="Aminoacyl-tRNA synthetase class I anticodon-binding" evidence="19">
    <location>
        <begin position="390"/>
        <end position="530"/>
    </location>
</feature>
<evidence type="ECO:0000256" key="8">
    <source>
        <dbReference type="ARBA" id="ARBA00023146"/>
    </source>
</evidence>
<dbReference type="PROSITE" id="PS00178">
    <property type="entry name" value="AA_TRNA_LIGASE_I"/>
    <property type="match status" value="1"/>
</dbReference>
<dbReference type="InterPro" id="IPR001412">
    <property type="entry name" value="aa-tRNA-synth_I_CS"/>
</dbReference>
<dbReference type="PRINTS" id="PR00987">
    <property type="entry name" value="TRNASYNTHGLU"/>
</dbReference>
<dbReference type="InterPro" id="IPR045462">
    <property type="entry name" value="aa-tRNA-synth_I_cd-bd"/>
</dbReference>
<dbReference type="GO" id="GO:0008270">
    <property type="term" value="F:zinc ion binding"/>
    <property type="evidence" value="ECO:0007669"/>
    <property type="project" value="InterPro"/>
</dbReference>
<evidence type="ECO:0000256" key="4">
    <source>
        <dbReference type="ARBA" id="ARBA00022598"/>
    </source>
</evidence>
<dbReference type="InterPro" id="IPR033910">
    <property type="entry name" value="GluRS_core"/>
</dbReference>
<dbReference type="InterPro" id="IPR004527">
    <property type="entry name" value="Glu-tRNA-ligase_bac/mito"/>
</dbReference>
<keyword evidence="4 17" id="KW-0436">Ligase</keyword>
<dbReference type="Pfam" id="PF00749">
    <property type="entry name" value="tRNA-synt_1c"/>
    <property type="match status" value="1"/>
</dbReference>
<evidence type="ECO:0000256" key="16">
    <source>
        <dbReference type="ARBA" id="ARBA00047689"/>
    </source>
</evidence>
<dbReference type="GO" id="GO:0004818">
    <property type="term" value="F:glutamate-tRNA ligase activity"/>
    <property type="evidence" value="ECO:0007669"/>
    <property type="project" value="UniProtKB-EC"/>
</dbReference>
<evidence type="ECO:0000256" key="17">
    <source>
        <dbReference type="RuleBase" id="RU363037"/>
    </source>
</evidence>
<reference evidence="20 21" key="1">
    <citation type="journal article" date="2024" name="BMC Genomics">
        <title>Genome assembly of redclaw crayfish (Cherax quadricarinatus) provides insights into its immune adaptation and hypoxia tolerance.</title>
        <authorList>
            <person name="Liu Z."/>
            <person name="Zheng J."/>
            <person name="Li H."/>
            <person name="Fang K."/>
            <person name="Wang S."/>
            <person name="He J."/>
            <person name="Zhou D."/>
            <person name="Weng S."/>
            <person name="Chi M."/>
            <person name="Gu Z."/>
            <person name="He J."/>
            <person name="Li F."/>
            <person name="Wang M."/>
        </authorList>
    </citation>
    <scope>NUCLEOTIDE SEQUENCE [LARGE SCALE GENOMIC DNA]</scope>
    <source>
        <strain evidence="20">ZL_2023a</strain>
    </source>
</reference>
<evidence type="ECO:0000256" key="5">
    <source>
        <dbReference type="ARBA" id="ARBA00022741"/>
    </source>
</evidence>
<dbReference type="HAMAP" id="MF_00022">
    <property type="entry name" value="Glu_tRNA_synth_type1"/>
    <property type="match status" value="1"/>
</dbReference>
<dbReference type="Gene3D" id="1.10.10.350">
    <property type="match status" value="1"/>
</dbReference>
<comment type="catalytic activity">
    <reaction evidence="14">
        <text>tRNA(Glu) + L-glutamate + ATP = L-glutamyl-tRNA(Glu) + AMP + diphosphate</text>
        <dbReference type="Rhea" id="RHEA:23540"/>
        <dbReference type="Rhea" id="RHEA-COMP:9663"/>
        <dbReference type="Rhea" id="RHEA-COMP:9680"/>
        <dbReference type="ChEBI" id="CHEBI:29985"/>
        <dbReference type="ChEBI" id="CHEBI:30616"/>
        <dbReference type="ChEBI" id="CHEBI:33019"/>
        <dbReference type="ChEBI" id="CHEBI:78442"/>
        <dbReference type="ChEBI" id="CHEBI:78520"/>
        <dbReference type="ChEBI" id="CHEBI:456215"/>
        <dbReference type="EC" id="6.1.1.17"/>
    </reaction>
    <physiologicalReaction direction="left-to-right" evidence="14">
        <dbReference type="Rhea" id="RHEA:23541"/>
    </physiologicalReaction>
</comment>
<evidence type="ECO:0000313" key="20">
    <source>
        <dbReference type="EMBL" id="KAK8739335.1"/>
    </source>
</evidence>
<evidence type="ECO:0000256" key="15">
    <source>
        <dbReference type="ARBA" id="ARBA00047479"/>
    </source>
</evidence>
<comment type="similarity">
    <text evidence="2">Belongs to the class-I aminoacyl-tRNA synthetase family. Glutamate--tRNA ligase type 1 subfamily.</text>
</comment>
<evidence type="ECO:0000256" key="2">
    <source>
        <dbReference type="ARBA" id="ARBA00007894"/>
    </source>
</evidence>
<dbReference type="NCBIfam" id="TIGR00464">
    <property type="entry name" value="gltX_bact"/>
    <property type="match status" value="1"/>
</dbReference>
<dbReference type="PANTHER" id="PTHR43311:SF2">
    <property type="entry name" value="GLUTAMATE--TRNA LIGASE, MITOCHONDRIAL-RELATED"/>
    <property type="match status" value="1"/>
</dbReference>
<evidence type="ECO:0000256" key="14">
    <source>
        <dbReference type="ARBA" id="ARBA00047366"/>
    </source>
</evidence>
<feature type="domain" description="Glutamyl/glutaminyl-tRNA synthetase class Ib catalytic" evidence="18">
    <location>
        <begin position="40"/>
        <end position="358"/>
    </location>
</feature>
<evidence type="ECO:0000256" key="3">
    <source>
        <dbReference type="ARBA" id="ARBA00012835"/>
    </source>
</evidence>
<evidence type="ECO:0000256" key="6">
    <source>
        <dbReference type="ARBA" id="ARBA00022840"/>
    </source>
</evidence>
<dbReference type="InterPro" id="IPR000924">
    <property type="entry name" value="Glu/Gln-tRNA-synth"/>
</dbReference>
<comment type="subcellular location">
    <subcellularLocation>
        <location evidence="1">Mitochondrion</location>
    </subcellularLocation>
</comment>
<evidence type="ECO:0000256" key="11">
    <source>
        <dbReference type="ARBA" id="ARBA00044142"/>
    </source>
</evidence>
<accession>A0AAW0X4B3</accession>
<evidence type="ECO:0000256" key="12">
    <source>
        <dbReference type="ARBA" id="ARBA00044251"/>
    </source>
</evidence>
<dbReference type="GO" id="GO:0006424">
    <property type="term" value="P:glutamyl-tRNA aminoacylation"/>
    <property type="evidence" value="ECO:0007669"/>
    <property type="project" value="InterPro"/>
</dbReference>
<gene>
    <name evidence="20" type="ORF">OTU49_003585</name>
</gene>
<protein>
    <recommendedName>
        <fullName evidence="11">Nondiscriminating glutamyl-tRNA synthetase EARS2, mitochondrial</fullName>
        <ecNumber evidence="3">6.1.1.17</ecNumber>
        <ecNumber evidence="10">6.1.1.24</ecNumber>
    </recommendedName>
    <alternativeName>
        <fullName evidence="13">Glutamate--tRNA(Gln) ligase EARS2, mitochondrial</fullName>
    </alternativeName>
    <alternativeName>
        <fullName evidence="9">Glutamyl-tRNA synthetase</fullName>
    </alternativeName>
    <alternativeName>
        <fullName evidence="12">Mitochondrial glutamyl-tRNA synthetase</fullName>
    </alternativeName>
</protein>
<proteinExistence type="inferred from homology"/>
<dbReference type="EC" id="6.1.1.24" evidence="10"/>
<dbReference type="Pfam" id="PF19269">
    <property type="entry name" value="Anticodon_2"/>
    <property type="match status" value="1"/>
</dbReference>
<keyword evidence="21" id="KW-1185">Reference proteome</keyword>
<dbReference type="CDD" id="cd00808">
    <property type="entry name" value="GluRS_core"/>
    <property type="match status" value="1"/>
</dbReference>
<comment type="catalytic activity">
    <reaction evidence="15">
        <text>tRNA(Glx) + L-glutamate + ATP = L-glutamyl-tRNA(Glx) + AMP + diphosphate</text>
        <dbReference type="Rhea" id="RHEA:18397"/>
        <dbReference type="Rhea" id="RHEA-COMP:9713"/>
        <dbReference type="Rhea" id="RHEA-COMP:9716"/>
        <dbReference type="ChEBI" id="CHEBI:29985"/>
        <dbReference type="ChEBI" id="CHEBI:30616"/>
        <dbReference type="ChEBI" id="CHEBI:33019"/>
        <dbReference type="ChEBI" id="CHEBI:78442"/>
        <dbReference type="ChEBI" id="CHEBI:78520"/>
        <dbReference type="ChEBI" id="CHEBI:456215"/>
        <dbReference type="EC" id="6.1.1.24"/>
    </reaction>
    <physiologicalReaction direction="left-to-right" evidence="15">
        <dbReference type="Rhea" id="RHEA:18398"/>
    </physiologicalReaction>
</comment>
<dbReference type="GO" id="GO:0050561">
    <property type="term" value="F:glutamate-tRNA(Gln) ligase activity"/>
    <property type="evidence" value="ECO:0007669"/>
    <property type="project" value="UniProtKB-EC"/>
</dbReference>
<keyword evidence="8 17" id="KW-0030">Aminoacyl-tRNA synthetase</keyword>
<dbReference type="GO" id="GO:0005524">
    <property type="term" value="F:ATP binding"/>
    <property type="evidence" value="ECO:0007669"/>
    <property type="project" value="UniProtKB-KW"/>
</dbReference>
<evidence type="ECO:0000259" key="18">
    <source>
        <dbReference type="Pfam" id="PF00749"/>
    </source>
</evidence>
<evidence type="ECO:0000256" key="7">
    <source>
        <dbReference type="ARBA" id="ARBA00022917"/>
    </source>
</evidence>
<evidence type="ECO:0000313" key="21">
    <source>
        <dbReference type="Proteomes" id="UP001445076"/>
    </source>
</evidence>
<evidence type="ECO:0000256" key="13">
    <source>
        <dbReference type="ARBA" id="ARBA00044313"/>
    </source>
</evidence>
<name>A0AAW0X4B3_CHEQU</name>
<dbReference type="Proteomes" id="UP001445076">
    <property type="component" value="Unassembled WGS sequence"/>
</dbReference>
<dbReference type="PANTHER" id="PTHR43311">
    <property type="entry name" value="GLUTAMATE--TRNA LIGASE"/>
    <property type="match status" value="1"/>
</dbReference>